<evidence type="ECO:0000313" key="6">
    <source>
        <dbReference type="Proteomes" id="UP000192660"/>
    </source>
</evidence>
<dbReference type="Pfam" id="PF01588">
    <property type="entry name" value="tRNA_bind"/>
    <property type="match status" value="1"/>
</dbReference>
<dbReference type="NCBIfam" id="NF007494">
    <property type="entry name" value="PRK10089.1-3"/>
    <property type="match status" value="1"/>
</dbReference>
<evidence type="ECO:0000256" key="3">
    <source>
        <dbReference type="PROSITE-ProRule" id="PRU00209"/>
    </source>
</evidence>
<dbReference type="InterPro" id="IPR051270">
    <property type="entry name" value="Tyrosine-tRNA_ligase_regulator"/>
</dbReference>
<dbReference type="PROSITE" id="PS50886">
    <property type="entry name" value="TRBD"/>
    <property type="match status" value="1"/>
</dbReference>
<dbReference type="InterPro" id="IPR002547">
    <property type="entry name" value="tRNA-bd_dom"/>
</dbReference>
<dbReference type="GO" id="GO:0000049">
    <property type="term" value="F:tRNA binding"/>
    <property type="evidence" value="ECO:0007669"/>
    <property type="project" value="UniProtKB-UniRule"/>
</dbReference>
<evidence type="ECO:0000259" key="4">
    <source>
        <dbReference type="PROSITE" id="PS50886"/>
    </source>
</evidence>
<dbReference type="Proteomes" id="UP000192660">
    <property type="component" value="Unassembled WGS sequence"/>
</dbReference>
<dbReference type="FunFam" id="2.40.50.140:FF:000165">
    <property type="entry name" value="Chaperone CsaA"/>
    <property type="match status" value="1"/>
</dbReference>
<protein>
    <submittedName>
        <fullName evidence="5">tRNA-binding protein</fullName>
    </submittedName>
</protein>
<keyword evidence="6" id="KW-1185">Reference proteome</keyword>
<organism evidence="5 6">
    <name type="scientific">Sulfobacillus thermosulfidooxidans (strain DSM 9293 / VKM B-1269 / AT-1)</name>
    <dbReference type="NCBI Taxonomy" id="929705"/>
    <lineage>
        <taxon>Bacteria</taxon>
        <taxon>Bacillati</taxon>
        <taxon>Bacillota</taxon>
        <taxon>Clostridia</taxon>
        <taxon>Eubacteriales</taxon>
        <taxon>Clostridiales Family XVII. Incertae Sedis</taxon>
        <taxon>Sulfobacillus</taxon>
    </lineage>
</organism>
<dbReference type="NCBIfam" id="TIGR02222">
    <property type="entry name" value="chap_CsaA"/>
    <property type="match status" value="1"/>
</dbReference>
<dbReference type="Gene3D" id="2.40.50.140">
    <property type="entry name" value="Nucleic acid-binding proteins"/>
    <property type="match status" value="1"/>
</dbReference>
<dbReference type="PANTHER" id="PTHR11586">
    <property type="entry name" value="TRNA-AMINOACYLATION COFACTOR ARC1 FAMILY MEMBER"/>
    <property type="match status" value="1"/>
</dbReference>
<dbReference type="EMBL" id="FWWY01000001">
    <property type="protein sequence ID" value="SMC02367.1"/>
    <property type="molecule type" value="Genomic_DNA"/>
</dbReference>
<dbReference type="CDD" id="cd02798">
    <property type="entry name" value="tRNA_bind_CsaA"/>
    <property type="match status" value="1"/>
</dbReference>
<evidence type="ECO:0000256" key="2">
    <source>
        <dbReference type="ARBA" id="ARBA00022884"/>
    </source>
</evidence>
<dbReference type="RefSeq" id="WP_020376427.1">
    <property type="nucleotide sequence ID" value="NZ_FWWY01000001.1"/>
</dbReference>
<proteinExistence type="predicted"/>
<dbReference type="InterPro" id="IPR008231">
    <property type="entry name" value="CsaA"/>
</dbReference>
<dbReference type="NCBIfam" id="NF007495">
    <property type="entry name" value="PRK10089.1-4"/>
    <property type="match status" value="1"/>
</dbReference>
<sequence>MNIIEELTPISPEQFFQVGLYVGTILRAELNPKAKKPAYHITVDFGPLGIKESSAQLTVRYHPGDLVGRQVIAVLNLPPKKVAGVRSEVLILGAMLSDTDVILLNVDCPVPNGTRIG</sequence>
<evidence type="ECO:0000256" key="1">
    <source>
        <dbReference type="ARBA" id="ARBA00022555"/>
    </source>
</evidence>
<gene>
    <name evidence="5" type="ORF">SAMN00768000_0554</name>
</gene>
<name>A0A1W1W7U5_SULTA</name>
<keyword evidence="1 3" id="KW-0820">tRNA-binding</keyword>
<reference evidence="6" key="1">
    <citation type="submission" date="2017-04" db="EMBL/GenBank/DDBJ databases">
        <authorList>
            <person name="Varghese N."/>
            <person name="Submissions S."/>
        </authorList>
    </citation>
    <scope>NUCLEOTIDE SEQUENCE [LARGE SCALE GENOMIC DNA]</scope>
    <source>
        <strain evidence="6">DSM 9293</strain>
    </source>
</reference>
<evidence type="ECO:0000313" key="5">
    <source>
        <dbReference type="EMBL" id="SMC02367.1"/>
    </source>
</evidence>
<dbReference type="AlphaFoldDB" id="A0A1W1W7U5"/>
<dbReference type="OrthoDB" id="9794564at2"/>
<accession>A0A1W1W7U5</accession>
<feature type="domain" description="TRNA-binding" evidence="4">
    <location>
        <begin position="14"/>
        <end position="117"/>
    </location>
</feature>
<dbReference type="InterPro" id="IPR012340">
    <property type="entry name" value="NA-bd_OB-fold"/>
</dbReference>
<keyword evidence="2 3" id="KW-0694">RNA-binding</keyword>
<dbReference type="PANTHER" id="PTHR11586:SF37">
    <property type="entry name" value="TRNA-BINDING DOMAIN-CONTAINING PROTEIN"/>
    <property type="match status" value="1"/>
</dbReference>
<dbReference type="SUPFAM" id="SSF50249">
    <property type="entry name" value="Nucleic acid-binding proteins"/>
    <property type="match status" value="1"/>
</dbReference>
<dbReference type="STRING" id="28034.BFX07_04315"/>